<dbReference type="SUPFAM" id="SSF51735">
    <property type="entry name" value="NAD(P)-binding Rossmann-fold domains"/>
    <property type="match status" value="1"/>
</dbReference>
<dbReference type="Proteomes" id="UP001200557">
    <property type="component" value="Unassembled WGS sequence"/>
</dbReference>
<protein>
    <submittedName>
        <fullName evidence="2">NAD(P)-dependent oxidoreductase</fullName>
    </submittedName>
</protein>
<dbReference type="InterPro" id="IPR050177">
    <property type="entry name" value="Lipid_A_modif_metabolic_enz"/>
</dbReference>
<gene>
    <name evidence="2" type="ORF">L0664_07740</name>
</gene>
<feature type="domain" description="NAD-dependent epimerase/dehydratase" evidence="1">
    <location>
        <begin position="6"/>
        <end position="220"/>
    </location>
</feature>
<evidence type="ECO:0000259" key="1">
    <source>
        <dbReference type="Pfam" id="PF01370"/>
    </source>
</evidence>
<proteinExistence type="predicted"/>
<name>A0ABS9CUM7_9RHOB</name>
<dbReference type="Gene3D" id="3.40.50.720">
    <property type="entry name" value="NAD(P)-binding Rossmann-like Domain"/>
    <property type="match status" value="1"/>
</dbReference>
<dbReference type="EMBL" id="JAKGAQ010000002">
    <property type="protein sequence ID" value="MCF2870953.1"/>
    <property type="molecule type" value="Genomic_DNA"/>
</dbReference>
<accession>A0ABS9CUM7</accession>
<evidence type="ECO:0000313" key="2">
    <source>
        <dbReference type="EMBL" id="MCF2870953.1"/>
    </source>
</evidence>
<dbReference type="RefSeq" id="WP_235225080.1">
    <property type="nucleotide sequence ID" value="NZ_JAKGAQ010000002.1"/>
</dbReference>
<keyword evidence="3" id="KW-1185">Reference proteome</keyword>
<reference evidence="2 3" key="1">
    <citation type="submission" date="2022-01" db="EMBL/GenBank/DDBJ databases">
        <title>Octadecabacter sp. nov., isolated from a marine alga.</title>
        <authorList>
            <person name="Jin M.S."/>
            <person name="Kim H.M."/>
            <person name="Han D.M."/>
            <person name="Jung J.J."/>
            <person name="Jeon C.O."/>
        </authorList>
    </citation>
    <scope>NUCLEOTIDE SEQUENCE [LARGE SCALE GENOMIC DNA]</scope>
    <source>
        <strain evidence="2 3">G9-8</strain>
    </source>
</reference>
<dbReference type="InterPro" id="IPR001509">
    <property type="entry name" value="Epimerase_deHydtase"/>
</dbReference>
<comment type="caution">
    <text evidence="2">The sequence shown here is derived from an EMBL/GenBank/DDBJ whole genome shotgun (WGS) entry which is preliminary data.</text>
</comment>
<evidence type="ECO:0000313" key="3">
    <source>
        <dbReference type="Proteomes" id="UP001200557"/>
    </source>
</evidence>
<dbReference type="Pfam" id="PF01370">
    <property type="entry name" value="Epimerase"/>
    <property type="match status" value="1"/>
</dbReference>
<sequence>MDQRPVLVLGGSGRLGRMMQLLRPVQDGHWHFQSRRPAPWANLIWDGTPTDAALAHYLEHHRPRAILNLIGRTTAPDTAAFNAANVDIPAHLLTLAKRHCVPHLALVSSAAVYGTQPDRVDTPETASLHPLSHYGRSKVLMEQIAQTQEGAGPQISILRIGNVAGADTLLSLAEKGSLALDLLEDDTTPVRSYIGPRDLAQTLSVVMNAPPRRRTNVLNIAHPQPVTLGELARAYKSKLNSALIWAKRRAPAHTIPKVVLNTNALETLNPSTRYAAPAVAFASQVTDLRRELALQ</sequence>
<dbReference type="InterPro" id="IPR036291">
    <property type="entry name" value="NAD(P)-bd_dom_sf"/>
</dbReference>
<organism evidence="2 3">
    <name type="scientific">Octadecabacter dasysiphoniae</name>
    <dbReference type="NCBI Taxonomy" id="2909341"/>
    <lineage>
        <taxon>Bacteria</taxon>
        <taxon>Pseudomonadati</taxon>
        <taxon>Pseudomonadota</taxon>
        <taxon>Alphaproteobacteria</taxon>
        <taxon>Rhodobacterales</taxon>
        <taxon>Roseobacteraceae</taxon>
        <taxon>Octadecabacter</taxon>
    </lineage>
</organism>
<dbReference type="PANTHER" id="PTHR43245">
    <property type="entry name" value="BIFUNCTIONAL POLYMYXIN RESISTANCE PROTEIN ARNA"/>
    <property type="match status" value="1"/>
</dbReference>